<feature type="compositionally biased region" description="Basic and acidic residues" evidence="1">
    <location>
        <begin position="101"/>
        <end position="120"/>
    </location>
</feature>
<keyword evidence="3" id="KW-1185">Reference proteome</keyword>
<accession>A0A4Y7IYH3</accession>
<name>A0A4Y7IYH3_PAPSO</name>
<evidence type="ECO:0000313" key="3">
    <source>
        <dbReference type="Proteomes" id="UP000316621"/>
    </source>
</evidence>
<sequence>MENRGCVHIIGRKNETEKKKNHVIKQKGKGIVKSSASVLGNRRKKKLLIKRVFDYLTSDSYLYAPLLHHPANAGSHNSLLPNTGPLDYIKRVTSKILTRPTTEKDQQVSDQGHHQAIGDDHHPENLVEQEDDEAINVNQPEAEVHGVGREEAIGHPEIVKRIVHQSDVLLSRAGRCVDNSKDFLLTHKSSKEIGRSIKC</sequence>
<proteinExistence type="predicted"/>
<dbReference type="Gramene" id="RZC52792">
    <property type="protein sequence ID" value="RZC52792"/>
    <property type="gene ID" value="C5167_021215"/>
</dbReference>
<reference evidence="2 3" key="1">
    <citation type="journal article" date="2018" name="Science">
        <title>The opium poppy genome and morphinan production.</title>
        <authorList>
            <person name="Guo L."/>
            <person name="Winzer T."/>
            <person name="Yang X."/>
            <person name="Li Y."/>
            <person name="Ning Z."/>
            <person name="He Z."/>
            <person name="Teodor R."/>
            <person name="Lu Y."/>
            <person name="Bowser T.A."/>
            <person name="Graham I.A."/>
            <person name="Ye K."/>
        </authorList>
    </citation>
    <scope>NUCLEOTIDE SEQUENCE [LARGE SCALE GENOMIC DNA]</scope>
    <source>
        <strain evidence="3">cv. HN1</strain>
        <tissue evidence="2">Leaves</tissue>
    </source>
</reference>
<evidence type="ECO:0000313" key="2">
    <source>
        <dbReference type="EMBL" id="RZC52792.1"/>
    </source>
</evidence>
<dbReference type="EMBL" id="CM010716">
    <property type="protein sequence ID" value="RZC52792.1"/>
    <property type="molecule type" value="Genomic_DNA"/>
</dbReference>
<evidence type="ECO:0000256" key="1">
    <source>
        <dbReference type="SAM" id="MobiDB-lite"/>
    </source>
</evidence>
<dbReference type="OrthoDB" id="1886388at2759"/>
<feature type="region of interest" description="Disordered" evidence="1">
    <location>
        <begin position="99"/>
        <end position="120"/>
    </location>
</feature>
<dbReference type="Proteomes" id="UP000316621">
    <property type="component" value="Chromosome 2"/>
</dbReference>
<organism evidence="2 3">
    <name type="scientific">Papaver somniferum</name>
    <name type="common">Opium poppy</name>
    <dbReference type="NCBI Taxonomy" id="3469"/>
    <lineage>
        <taxon>Eukaryota</taxon>
        <taxon>Viridiplantae</taxon>
        <taxon>Streptophyta</taxon>
        <taxon>Embryophyta</taxon>
        <taxon>Tracheophyta</taxon>
        <taxon>Spermatophyta</taxon>
        <taxon>Magnoliopsida</taxon>
        <taxon>Ranunculales</taxon>
        <taxon>Papaveraceae</taxon>
        <taxon>Papaveroideae</taxon>
        <taxon>Papaver</taxon>
    </lineage>
</organism>
<gene>
    <name evidence="2" type="ORF">C5167_021215</name>
</gene>
<protein>
    <submittedName>
        <fullName evidence="2">Uncharacterized protein</fullName>
    </submittedName>
</protein>
<dbReference type="AlphaFoldDB" id="A0A4Y7IYH3"/>